<dbReference type="AlphaFoldDB" id="A0A2P6RKG0"/>
<dbReference type="InterPro" id="IPR001810">
    <property type="entry name" value="F-box_dom"/>
</dbReference>
<dbReference type="Pfam" id="PF12937">
    <property type="entry name" value="F-box-like"/>
    <property type="match status" value="1"/>
</dbReference>
<keyword evidence="3" id="KW-1185">Reference proteome</keyword>
<evidence type="ECO:0000259" key="1">
    <source>
        <dbReference type="SMART" id="SM00256"/>
    </source>
</evidence>
<sequence length="437" mass="50734">MASSQTLPSDLYFEILTRASFDTVGRCRLVSKQWNHLTYDSSFINQLSQRTKTTHGVFIQSSISSNYISTFVQAVGNNDVSNSEQLSLNFLPQPVKIEAAHQGILVCVSQKRVPQYYVCKPTTREWEQIHNPKTRYMTVKIALMVLRSSPLRYKIVRFSEPKSPYSKYKSQEHCYNLRCEVYDSKARAWKQLNNVALPKDAYILRFQPAVSACGALHWLLSDNRVGIFAFHVDEENWEIFAPPCLAVDNVNGNQVVEYQGRLAWICEVEDSMELWVMEDYKNKVWSKRQILRIKGLDRLASFATLCNNDVALMRGFFKIIFYKFGDYSSKIANLEEISRPDEIFMLQSDSEPTRLKGPLKSWVIIRWFRSIKKKWSPITKYRLRTVGKFCSTYGTYAIEFVFLFLALRTQLIQRLTHYLYGVTHVLQTVLEYLLAGA</sequence>
<dbReference type="NCBIfam" id="TIGR01640">
    <property type="entry name" value="F_box_assoc_1"/>
    <property type="match status" value="1"/>
</dbReference>
<evidence type="ECO:0000313" key="2">
    <source>
        <dbReference type="EMBL" id="PRQ46926.1"/>
    </source>
</evidence>
<proteinExistence type="predicted"/>
<dbReference type="Proteomes" id="UP000238479">
    <property type="component" value="Chromosome 2"/>
</dbReference>
<comment type="caution">
    <text evidence="2">The sequence shown here is derived from an EMBL/GenBank/DDBJ whole genome shotgun (WGS) entry which is preliminary data.</text>
</comment>
<gene>
    <name evidence="2" type="ORF">RchiOBHm_Chr2g0094241</name>
</gene>
<evidence type="ECO:0000313" key="3">
    <source>
        <dbReference type="Proteomes" id="UP000238479"/>
    </source>
</evidence>
<protein>
    <submittedName>
        <fullName evidence="2">Putative F-box domain-containing protein</fullName>
    </submittedName>
</protein>
<feature type="domain" description="F-box" evidence="1">
    <location>
        <begin position="7"/>
        <end position="47"/>
    </location>
</feature>
<dbReference type="InterPro" id="IPR036047">
    <property type="entry name" value="F-box-like_dom_sf"/>
</dbReference>
<organism evidence="2 3">
    <name type="scientific">Rosa chinensis</name>
    <name type="common">China rose</name>
    <dbReference type="NCBI Taxonomy" id="74649"/>
    <lineage>
        <taxon>Eukaryota</taxon>
        <taxon>Viridiplantae</taxon>
        <taxon>Streptophyta</taxon>
        <taxon>Embryophyta</taxon>
        <taxon>Tracheophyta</taxon>
        <taxon>Spermatophyta</taxon>
        <taxon>Magnoliopsida</taxon>
        <taxon>eudicotyledons</taxon>
        <taxon>Gunneridae</taxon>
        <taxon>Pentapetalae</taxon>
        <taxon>rosids</taxon>
        <taxon>fabids</taxon>
        <taxon>Rosales</taxon>
        <taxon>Rosaceae</taxon>
        <taxon>Rosoideae</taxon>
        <taxon>Rosoideae incertae sedis</taxon>
        <taxon>Rosa</taxon>
    </lineage>
</organism>
<dbReference type="Gene3D" id="1.20.1280.50">
    <property type="match status" value="1"/>
</dbReference>
<accession>A0A2P6RKG0</accession>
<name>A0A2P6RKG0_ROSCH</name>
<dbReference type="STRING" id="74649.A0A2P6RKG0"/>
<dbReference type="Gramene" id="PRQ46926">
    <property type="protein sequence ID" value="PRQ46926"/>
    <property type="gene ID" value="RchiOBHm_Chr2g0094241"/>
</dbReference>
<dbReference type="SMART" id="SM00256">
    <property type="entry name" value="FBOX"/>
    <property type="match status" value="1"/>
</dbReference>
<dbReference type="SUPFAM" id="SSF81383">
    <property type="entry name" value="F-box domain"/>
    <property type="match status" value="1"/>
</dbReference>
<dbReference type="PANTHER" id="PTHR31672">
    <property type="entry name" value="BNACNNG10540D PROTEIN"/>
    <property type="match status" value="1"/>
</dbReference>
<dbReference type="InterPro" id="IPR017451">
    <property type="entry name" value="F-box-assoc_interact_dom"/>
</dbReference>
<dbReference type="InterPro" id="IPR050796">
    <property type="entry name" value="SCF_F-box_component"/>
</dbReference>
<dbReference type="OMA" id="HYRNTKI"/>
<dbReference type="Pfam" id="PF08268">
    <property type="entry name" value="FBA_3"/>
    <property type="match status" value="1"/>
</dbReference>
<dbReference type="PANTHER" id="PTHR31672:SF8">
    <property type="entry name" value="F-BOX DOMAIN-CONTAINING PROTEIN"/>
    <property type="match status" value="1"/>
</dbReference>
<dbReference type="InterPro" id="IPR013187">
    <property type="entry name" value="F-box-assoc_dom_typ3"/>
</dbReference>
<dbReference type="EMBL" id="PDCK01000040">
    <property type="protein sequence ID" value="PRQ46926.1"/>
    <property type="molecule type" value="Genomic_DNA"/>
</dbReference>
<reference evidence="2 3" key="1">
    <citation type="journal article" date="2018" name="Nat. Genet.">
        <title>The Rosa genome provides new insights in the design of modern roses.</title>
        <authorList>
            <person name="Bendahmane M."/>
        </authorList>
    </citation>
    <scope>NUCLEOTIDE SEQUENCE [LARGE SCALE GENOMIC DNA]</scope>
    <source>
        <strain evidence="3">cv. Old Blush</strain>
    </source>
</reference>